<dbReference type="AlphaFoldDB" id="A0A4V2YRN0"/>
<proteinExistence type="predicted"/>
<comment type="caution">
    <text evidence="1">The sequence shown here is derived from an EMBL/GenBank/DDBJ whole genome shotgun (WGS) entry which is preliminary data.</text>
</comment>
<protein>
    <submittedName>
        <fullName evidence="1">DUF429 domain-containing protein</fullName>
    </submittedName>
</protein>
<dbReference type="Proteomes" id="UP000295217">
    <property type="component" value="Unassembled WGS sequence"/>
</dbReference>
<dbReference type="Pfam" id="PF04250">
    <property type="entry name" value="DUF429"/>
    <property type="match status" value="1"/>
</dbReference>
<evidence type="ECO:0000313" key="2">
    <source>
        <dbReference type="Proteomes" id="UP000295217"/>
    </source>
</evidence>
<gene>
    <name evidence="1" type="ORF">E1262_21030</name>
</gene>
<reference evidence="1 2" key="1">
    <citation type="submission" date="2019-02" db="EMBL/GenBank/DDBJ databases">
        <title>Draft genome sequences of novel Actinobacteria.</title>
        <authorList>
            <person name="Sahin N."/>
            <person name="Ay H."/>
            <person name="Saygin H."/>
        </authorList>
    </citation>
    <scope>NUCLEOTIDE SEQUENCE [LARGE SCALE GENOMIC DNA]</scope>
    <source>
        <strain evidence="1 2">8K307</strain>
    </source>
</reference>
<name>A0A4V2YRN0_9ACTN</name>
<evidence type="ECO:0000313" key="1">
    <source>
        <dbReference type="EMBL" id="TDD66817.1"/>
    </source>
</evidence>
<dbReference type="RefSeq" id="WP_132105214.1">
    <property type="nucleotide sequence ID" value="NZ_SMLB01000035.1"/>
</dbReference>
<sequence length="262" mass="27200">MRTVGVDLSAEPAGTAVATVEWAGGGVVVTGLAERAGDDVVIEAVAGAAKSGIDCPFGWPLPFVEFVSGHRDGHVSGHPTLVGRDWRRELANRTTDEVVRSDTGLIPLSVAADRIGHAALRCAWLLAQLSRRGLDVHRAGTGAVVEVYPAASLKVWGLRHRGYKGGPNRTARDDLVTALRDAAPWLDLGPYDDVCRRSDHALDAVVAALSARAAALGLVTVPAGDQIEKARVEGWIAVPTCGLADLPGGRPADGVHRGGAGG</sequence>
<dbReference type="InterPro" id="IPR007362">
    <property type="entry name" value="DUF429"/>
</dbReference>
<organism evidence="1 2">
    <name type="scientific">Jiangella aurantiaca</name>
    <dbReference type="NCBI Taxonomy" id="2530373"/>
    <lineage>
        <taxon>Bacteria</taxon>
        <taxon>Bacillati</taxon>
        <taxon>Actinomycetota</taxon>
        <taxon>Actinomycetes</taxon>
        <taxon>Jiangellales</taxon>
        <taxon>Jiangellaceae</taxon>
        <taxon>Jiangella</taxon>
    </lineage>
</organism>
<dbReference type="EMBL" id="SMLB01000035">
    <property type="protein sequence ID" value="TDD66817.1"/>
    <property type="molecule type" value="Genomic_DNA"/>
</dbReference>
<accession>A0A4V2YRN0</accession>
<keyword evidence="2" id="KW-1185">Reference proteome</keyword>
<dbReference type="OrthoDB" id="4870479at2"/>